<protein>
    <submittedName>
        <fullName evidence="1">Uncharacterized protein</fullName>
    </submittedName>
</protein>
<evidence type="ECO:0000313" key="1">
    <source>
        <dbReference type="EMBL" id="EGQ15432.1"/>
    </source>
</evidence>
<reference evidence="1 2" key="1">
    <citation type="submission" date="2011-04" db="EMBL/GenBank/DDBJ databases">
        <authorList>
            <person name="Muzny D."/>
            <person name="Qin X."/>
            <person name="Deng J."/>
            <person name="Jiang H."/>
            <person name="Liu Y."/>
            <person name="Qu J."/>
            <person name="Song X.-Z."/>
            <person name="Zhang L."/>
            <person name="Thornton R."/>
            <person name="Coyle M."/>
            <person name="Francisco L."/>
            <person name="Jackson L."/>
            <person name="Javaid M."/>
            <person name="Korchina V."/>
            <person name="Kovar C."/>
            <person name="Mata R."/>
            <person name="Mathew T."/>
            <person name="Ngo R."/>
            <person name="Nguyen L."/>
            <person name="Nguyen N."/>
            <person name="Okwuonu G."/>
            <person name="Ongeri F."/>
            <person name="Pham C."/>
            <person name="Simmons D."/>
            <person name="Wilczek-Boney K."/>
            <person name="Hale W."/>
            <person name="Jakkamsetti A."/>
            <person name="Pham P."/>
            <person name="Ruth R."/>
            <person name="San Lucas F."/>
            <person name="Warren J."/>
            <person name="Zhang J."/>
            <person name="Zhao Z."/>
            <person name="Zhou C."/>
            <person name="Zhu D."/>
            <person name="Lee S."/>
            <person name="Bess C."/>
            <person name="Blankenburg K."/>
            <person name="Forbes L."/>
            <person name="Fu Q."/>
            <person name="Gubbala S."/>
            <person name="Hirani K."/>
            <person name="Jayaseelan J.C."/>
            <person name="Lara F."/>
            <person name="Munidasa M."/>
            <person name="Palculict T."/>
            <person name="Patil S."/>
            <person name="Pu L.-L."/>
            <person name="Saada N."/>
            <person name="Tang L."/>
            <person name="Weissenberger G."/>
            <person name="Zhu Y."/>
            <person name="Hemphill L."/>
            <person name="Shang Y."/>
            <person name="Youmans B."/>
            <person name="Ayvaz T."/>
            <person name="Ross M."/>
            <person name="Santibanez J."/>
            <person name="Aqrawi P."/>
            <person name="Gross S."/>
            <person name="Joshi V."/>
            <person name="Fowler G."/>
            <person name="Nazareth L."/>
            <person name="Reid J."/>
            <person name="Worley K."/>
            <person name="Petrosino J."/>
            <person name="Highlander S."/>
            <person name="Gibbs R."/>
        </authorList>
    </citation>
    <scope>NUCLEOTIDE SEQUENCE [LARGE SCALE GENOMIC DNA]</scope>
    <source>
        <strain evidence="1 2">DSM 3688</strain>
    </source>
</reference>
<dbReference type="Proteomes" id="UP000007820">
    <property type="component" value="Unassembled WGS sequence"/>
</dbReference>
<sequence length="57" mass="6798">MIFMVYFNLKCPHRNSMNSYPVWDILGMTQSLLKIQRWTIMLLFANLFSIDDINTVL</sequence>
<name>F9D2W5_PREDD</name>
<evidence type="ECO:0000313" key="2">
    <source>
        <dbReference type="Proteomes" id="UP000007820"/>
    </source>
</evidence>
<dbReference type="EMBL" id="AFPW01000015">
    <property type="protein sequence ID" value="EGQ15432.1"/>
    <property type="molecule type" value="Genomic_DNA"/>
</dbReference>
<dbReference type="AlphaFoldDB" id="F9D2W5"/>
<accession>F9D2W5</accession>
<gene>
    <name evidence="1" type="ORF">HMPREF9136_1193</name>
</gene>
<proteinExistence type="predicted"/>
<organism evidence="1 2">
    <name type="scientific">Prevotella dentalis (strain ATCC 49559 / DSM 3688 / JCM 13448 / NCTC 12043 / ES 2772)</name>
    <name type="common">Mitsuokella dentalis</name>
    <dbReference type="NCBI Taxonomy" id="908937"/>
    <lineage>
        <taxon>Bacteria</taxon>
        <taxon>Pseudomonadati</taxon>
        <taxon>Bacteroidota</taxon>
        <taxon>Bacteroidia</taxon>
        <taxon>Bacteroidales</taxon>
        <taxon>Prevotellaceae</taxon>
        <taxon>Prevotella</taxon>
    </lineage>
</organism>
<comment type="caution">
    <text evidence="1">The sequence shown here is derived from an EMBL/GenBank/DDBJ whole genome shotgun (WGS) entry which is preliminary data.</text>
</comment>